<evidence type="ECO:0008006" key="2">
    <source>
        <dbReference type="Google" id="ProtNLM"/>
    </source>
</evidence>
<protein>
    <recommendedName>
        <fullName evidence="2">Haloacid dehalogenase</fullName>
    </recommendedName>
</protein>
<comment type="caution">
    <text evidence="1">The sequence shown here is derived from an EMBL/GenBank/DDBJ whole genome shotgun (WGS) entry which is preliminary data.</text>
</comment>
<dbReference type="InterPro" id="IPR023214">
    <property type="entry name" value="HAD_sf"/>
</dbReference>
<evidence type="ECO:0000313" key="1">
    <source>
        <dbReference type="EMBL" id="KKO03581.1"/>
    </source>
</evidence>
<dbReference type="Gene3D" id="3.40.50.1000">
    <property type="entry name" value="HAD superfamily/HAD-like"/>
    <property type="match status" value="1"/>
</dbReference>
<dbReference type="InterPro" id="IPR023198">
    <property type="entry name" value="PGP-like_dom2"/>
</dbReference>
<reference evidence="1" key="1">
    <citation type="journal article" date="2015" name="Nature">
        <title>Complex archaea that bridge the gap between prokaryotes and eukaryotes.</title>
        <authorList>
            <person name="Spang A."/>
            <person name="Saw J.H."/>
            <person name="Jorgensen S.L."/>
            <person name="Zaremba-Niedzwiedzka K."/>
            <person name="Martijn J."/>
            <person name="Lind A.E."/>
            <person name="van Eijk R."/>
            <person name="Schleper C."/>
            <person name="Guy L."/>
            <person name="Ettema T.J."/>
        </authorList>
    </citation>
    <scope>NUCLEOTIDE SEQUENCE</scope>
</reference>
<accession>A0A0F9VEJ9</accession>
<proteinExistence type="predicted"/>
<dbReference type="SUPFAM" id="SSF56784">
    <property type="entry name" value="HAD-like"/>
    <property type="match status" value="1"/>
</dbReference>
<dbReference type="Gene3D" id="1.10.150.240">
    <property type="entry name" value="Putative phosphatase, domain 2"/>
    <property type="match status" value="1"/>
</dbReference>
<dbReference type="Pfam" id="PF13419">
    <property type="entry name" value="HAD_2"/>
    <property type="match status" value="1"/>
</dbReference>
<name>A0A0F9VEJ9_9ZZZZ</name>
<dbReference type="EMBL" id="LAZR01000026">
    <property type="protein sequence ID" value="KKO03581.1"/>
    <property type="molecule type" value="Genomic_DNA"/>
</dbReference>
<gene>
    <name evidence="1" type="ORF">LCGC14_0095080</name>
</gene>
<dbReference type="InterPro" id="IPR036412">
    <property type="entry name" value="HAD-like_sf"/>
</dbReference>
<dbReference type="AlphaFoldDB" id="A0A0F9VEJ9"/>
<sequence length="295" mass="33199">MADHIEALKALEKKKDFFVGIDSDGCAFDTMEIKHKECFIPNIINHWDLQAVSRFARDAAEFVNLYSQWRGINRFPALTMAFDLLCEHPEAVERGYEAPQVDSLREWIETETRLGNPALEAKVAETADPVLTKALTWSKAVNETVGQVVRNVPPFPHVRDSLEKLFDVADIMVVSATPNEALEREWDEHDIARFTRLICGQEMGNKKEHLQYGAGGKYDAGKVLMIGDAPGDMKAAKANDMLFFPVIPGQESQSWQRFVEEAADKFLAGKYAGDYETSLIDEFLGYLPSIPPWKA</sequence>
<dbReference type="InterPro" id="IPR041492">
    <property type="entry name" value="HAD_2"/>
</dbReference>
<organism evidence="1">
    <name type="scientific">marine sediment metagenome</name>
    <dbReference type="NCBI Taxonomy" id="412755"/>
    <lineage>
        <taxon>unclassified sequences</taxon>
        <taxon>metagenomes</taxon>
        <taxon>ecological metagenomes</taxon>
    </lineage>
</organism>